<name>B9BP61_9BURK</name>
<reference evidence="1 2" key="1">
    <citation type="journal article" date="2012" name="J. Bacteriol.">
        <title>Draft Genome Sequence Determination for Cystic Fibrosis and Chronic Granulomatous Disease Burkholderia multivorans Isolates.</title>
        <authorList>
            <person name="Varga J.J."/>
            <person name="Losada L."/>
            <person name="Zelazny A.M."/>
            <person name="Brinkac L."/>
            <person name="Harkins D."/>
            <person name="Radune D."/>
            <person name="Hostetler J."/>
            <person name="Sampaio E.P."/>
            <person name="Ronning C.M."/>
            <person name="Nierman W.C."/>
            <person name="Greenberg D.E."/>
            <person name="Holland S.M."/>
            <person name="Goldberg J.B."/>
        </authorList>
    </citation>
    <scope>NUCLEOTIDE SEQUENCE [LARGE SCALE GENOMIC DNA]</scope>
    <source>
        <strain evidence="1 2">CGD2</strain>
    </source>
</reference>
<accession>B9BP61</accession>
<evidence type="ECO:0000313" key="1">
    <source>
        <dbReference type="EMBL" id="EEE07379.1"/>
    </source>
</evidence>
<comment type="caution">
    <text evidence="1">The sequence shown here is derived from an EMBL/GenBank/DDBJ whole genome shotgun (WGS) entry which is preliminary data.</text>
</comment>
<dbReference type="Proteomes" id="UP000004535">
    <property type="component" value="Unassembled WGS sequence"/>
</dbReference>
<dbReference type="EMBL" id="ACFC01000004">
    <property type="protein sequence ID" value="EEE07379.1"/>
    <property type="molecule type" value="Genomic_DNA"/>
</dbReference>
<evidence type="ECO:0000313" key="2">
    <source>
        <dbReference type="Proteomes" id="UP000004535"/>
    </source>
</evidence>
<protein>
    <submittedName>
        <fullName evidence="1">Uncharacterized protein</fullName>
    </submittedName>
</protein>
<sequence>MPIAMLLRFARRIGQAPCTSASMSPIRNACVPSRSGCSGRSRPWNRSTIAGRGLLACSR</sequence>
<proteinExistence type="predicted"/>
<organism evidence="1 2">
    <name type="scientific">Burkholderia multivorans CGD2</name>
    <dbReference type="NCBI Taxonomy" id="513052"/>
    <lineage>
        <taxon>Bacteria</taxon>
        <taxon>Pseudomonadati</taxon>
        <taxon>Pseudomonadota</taxon>
        <taxon>Betaproteobacteria</taxon>
        <taxon>Burkholderiales</taxon>
        <taxon>Burkholderiaceae</taxon>
        <taxon>Burkholderia</taxon>
        <taxon>Burkholderia cepacia complex</taxon>
    </lineage>
</organism>
<gene>
    <name evidence="1" type="ORF">BURMUCGD2_6482</name>
</gene>
<dbReference type="AlphaFoldDB" id="B9BP61"/>